<evidence type="ECO:0000256" key="5">
    <source>
        <dbReference type="ARBA" id="ARBA00044560"/>
    </source>
</evidence>
<evidence type="ECO:0000256" key="4">
    <source>
        <dbReference type="ARBA" id="ARBA00044531"/>
    </source>
</evidence>
<dbReference type="GO" id="GO:0003723">
    <property type="term" value="F:RNA binding"/>
    <property type="evidence" value="ECO:0007669"/>
    <property type="project" value="InterPro"/>
</dbReference>
<dbReference type="PROSITE" id="PS00052">
    <property type="entry name" value="RIBOSOMAL_S7"/>
    <property type="match status" value="1"/>
</dbReference>
<evidence type="ECO:0000256" key="6">
    <source>
        <dbReference type="ARBA" id="ARBA00045441"/>
    </source>
</evidence>
<dbReference type="InterPro" id="IPR020606">
    <property type="entry name" value="Ribosomal_uS7_CS"/>
</dbReference>
<dbReference type="PANTHER" id="PTHR11205">
    <property type="entry name" value="RIBOSOMAL PROTEIN S7"/>
    <property type="match status" value="1"/>
</dbReference>
<reference evidence="10" key="3">
    <citation type="submission" date="2025-09" db="UniProtKB">
        <authorList>
            <consortium name="Ensembl"/>
        </authorList>
    </citation>
    <scope>IDENTIFICATION</scope>
</reference>
<reference evidence="10 11" key="1">
    <citation type="submission" date="2020-06" db="EMBL/GenBank/DDBJ databases">
        <authorList>
            <consortium name="Wellcome Sanger Institute Data Sharing"/>
        </authorList>
    </citation>
    <scope>NUCLEOTIDE SEQUENCE [LARGE SCALE GENOMIC DNA]</scope>
</reference>
<dbReference type="InterPro" id="IPR000235">
    <property type="entry name" value="Ribosomal_uS7"/>
</dbReference>
<keyword evidence="3 8" id="KW-0687">Ribonucleoprotein</keyword>
<sequence length="240" mass="26846">MTEWETAPAAAESPEIKLFGKWSTDDVQINDISLQVRVCLLRTLVLALSCRPRTTASRPLRNSLINVAIPLQDYVAVKEKYAKYLPHSGGRYAAKRFRKAQCPIVERLTNSMMMHGRNNGKKLMTVRIVKHAFEIIHLLTGENPLQVLVNAIINSGPREDSTRIGRAGTVRRQAVDVSPLRRVNQAIWLLCTGAREAAFRNIKTIAECLADELINAAKGSSNSYAIKKKDELERVAKSNR</sequence>
<keyword evidence="11" id="KW-1185">Reference proteome</keyword>
<evidence type="ECO:0000256" key="2">
    <source>
        <dbReference type="ARBA" id="ARBA00022980"/>
    </source>
</evidence>
<dbReference type="GO" id="GO:0006412">
    <property type="term" value="P:translation"/>
    <property type="evidence" value="ECO:0007669"/>
    <property type="project" value="InterPro"/>
</dbReference>
<protein>
    <recommendedName>
        <fullName evidence="4">Small ribosomal subunit protein uS7</fullName>
    </recommendedName>
    <alternativeName>
        <fullName evidence="5">40S ribosomal protein S5</fullName>
    </alternativeName>
</protein>
<evidence type="ECO:0000256" key="8">
    <source>
        <dbReference type="RuleBase" id="RU003619"/>
    </source>
</evidence>
<proteinExistence type="inferred from homology"/>
<organism evidence="10 11">
    <name type="scientific">Denticeps clupeoides</name>
    <name type="common">denticle herring</name>
    <dbReference type="NCBI Taxonomy" id="299321"/>
    <lineage>
        <taxon>Eukaryota</taxon>
        <taxon>Metazoa</taxon>
        <taxon>Chordata</taxon>
        <taxon>Craniata</taxon>
        <taxon>Vertebrata</taxon>
        <taxon>Euteleostomi</taxon>
        <taxon>Actinopterygii</taxon>
        <taxon>Neopterygii</taxon>
        <taxon>Teleostei</taxon>
        <taxon>Clupei</taxon>
        <taxon>Clupeiformes</taxon>
        <taxon>Denticipitoidei</taxon>
        <taxon>Denticipitidae</taxon>
        <taxon>Denticeps</taxon>
    </lineage>
</organism>
<accession>A0AAY4BNQ1</accession>
<dbReference type="Ensembl" id="ENSDCDT00010027097.1">
    <property type="protein sequence ID" value="ENSDCDP00010022614.1"/>
    <property type="gene ID" value="ENSDCDG00010013410.1"/>
</dbReference>
<keyword evidence="2 8" id="KW-0689">Ribosomal protein</keyword>
<dbReference type="AlphaFoldDB" id="A0AAY4BNQ1"/>
<feature type="domain" description="Small ribosomal subunit protein uS7" evidence="9">
    <location>
        <begin position="82"/>
        <end position="240"/>
    </location>
</feature>
<comment type="similarity">
    <text evidence="1 8">Belongs to the universal ribosomal protein uS7 family.</text>
</comment>
<reference evidence="10" key="2">
    <citation type="submission" date="2025-08" db="UniProtKB">
        <authorList>
            <consortium name="Ensembl"/>
        </authorList>
    </citation>
    <scope>IDENTIFICATION</scope>
</reference>
<evidence type="ECO:0000256" key="3">
    <source>
        <dbReference type="ARBA" id="ARBA00023274"/>
    </source>
</evidence>
<dbReference type="NCBIfam" id="TIGR01028">
    <property type="entry name" value="uS7_euk_arch"/>
    <property type="match status" value="1"/>
</dbReference>
<comment type="subunit">
    <text evidence="7">Component of the small ribosomal subunit. Part of the small subunit (SSU) processome, composed of more than 70 proteins and the RNA chaperone small nucleolar RNA (snoRNA) U3.</text>
</comment>
<dbReference type="GO" id="GO:0003735">
    <property type="term" value="F:structural constituent of ribosome"/>
    <property type="evidence" value="ECO:0007669"/>
    <property type="project" value="InterPro"/>
</dbReference>
<evidence type="ECO:0000313" key="11">
    <source>
        <dbReference type="Proteomes" id="UP000694580"/>
    </source>
</evidence>
<evidence type="ECO:0000256" key="7">
    <source>
        <dbReference type="ARBA" id="ARBA00046547"/>
    </source>
</evidence>
<gene>
    <name evidence="10" type="primary">RPS5</name>
</gene>
<dbReference type="Gene3D" id="1.10.455.10">
    <property type="entry name" value="Ribosomal protein S7 domain"/>
    <property type="match status" value="1"/>
</dbReference>
<dbReference type="Proteomes" id="UP000694580">
    <property type="component" value="Chromosome 20"/>
</dbReference>
<name>A0AAY4BNQ1_9TELE</name>
<evidence type="ECO:0000313" key="10">
    <source>
        <dbReference type="Ensembl" id="ENSDCDP00010022614.1"/>
    </source>
</evidence>
<dbReference type="SUPFAM" id="SSF47973">
    <property type="entry name" value="Ribosomal protein S7"/>
    <property type="match status" value="1"/>
</dbReference>
<dbReference type="InterPro" id="IPR036823">
    <property type="entry name" value="Ribosomal_uS7_dom_sf"/>
</dbReference>
<dbReference type="PIRSF" id="PIRSF002122">
    <property type="entry name" value="RPS7p_RPS7a_RPS5e_RPS7o"/>
    <property type="match status" value="1"/>
</dbReference>
<dbReference type="InterPro" id="IPR023798">
    <property type="entry name" value="Ribosomal_uS7_dom"/>
</dbReference>
<evidence type="ECO:0000256" key="1">
    <source>
        <dbReference type="ARBA" id="ARBA00007151"/>
    </source>
</evidence>
<dbReference type="GO" id="GO:0015935">
    <property type="term" value="C:small ribosomal subunit"/>
    <property type="evidence" value="ECO:0007669"/>
    <property type="project" value="InterPro"/>
</dbReference>
<dbReference type="Pfam" id="PF00177">
    <property type="entry name" value="Ribosomal_S7"/>
    <property type="match status" value="1"/>
</dbReference>
<evidence type="ECO:0000259" key="9">
    <source>
        <dbReference type="Pfam" id="PF00177"/>
    </source>
</evidence>
<dbReference type="CDD" id="cd14867">
    <property type="entry name" value="uS7_Eukaryote"/>
    <property type="match status" value="1"/>
</dbReference>
<dbReference type="InterPro" id="IPR005716">
    <property type="entry name" value="Ribosomal_uS7_euk/arc"/>
</dbReference>
<dbReference type="GeneTree" id="ENSGT00390000010806"/>
<comment type="function">
    <text evidence="6">Component of the small ribosomal subunit. The ribosome is a large ribonucleoprotein complex responsible for the synthesis of proteins in the cell. Part of the small subunit (SSU) processome, first precursor of the small eukaryotic ribosomal subunit. During the assembly of the SSU processome in the nucleolus, many ribosome biogenesis factors, an RNA chaperone and ribosomal proteins associate with the nascent pre-rRNA and work in concert to generate RNA folding, modifications, rearrangements and cleavage as well as targeted degradation of pre-ribosomal RNA by the RNA exosome.</text>
</comment>